<accession>A0A8S9GST4</accession>
<proteinExistence type="predicted"/>
<evidence type="ECO:0000313" key="1">
    <source>
        <dbReference type="EMBL" id="KAF2548090.1"/>
    </source>
</evidence>
<comment type="caution">
    <text evidence="1">The sequence shown here is derived from an EMBL/GenBank/DDBJ whole genome shotgun (WGS) entry which is preliminary data.</text>
</comment>
<dbReference type="AlphaFoldDB" id="A0A8S9GST4"/>
<organism evidence="1">
    <name type="scientific">Brassica cretica</name>
    <name type="common">Mustard</name>
    <dbReference type="NCBI Taxonomy" id="69181"/>
    <lineage>
        <taxon>Eukaryota</taxon>
        <taxon>Viridiplantae</taxon>
        <taxon>Streptophyta</taxon>
        <taxon>Embryophyta</taxon>
        <taxon>Tracheophyta</taxon>
        <taxon>Spermatophyta</taxon>
        <taxon>Magnoliopsida</taxon>
        <taxon>eudicotyledons</taxon>
        <taxon>Gunneridae</taxon>
        <taxon>Pentapetalae</taxon>
        <taxon>rosids</taxon>
        <taxon>malvids</taxon>
        <taxon>Brassicales</taxon>
        <taxon>Brassicaceae</taxon>
        <taxon>Brassiceae</taxon>
        <taxon>Brassica</taxon>
    </lineage>
</organism>
<name>A0A8S9GST4_BRACR</name>
<protein>
    <submittedName>
        <fullName evidence="1">Uncharacterized protein</fullName>
    </submittedName>
</protein>
<gene>
    <name evidence="1" type="ORF">F2Q70_00020370</name>
</gene>
<dbReference type="EMBL" id="QGKY02001925">
    <property type="protein sequence ID" value="KAF2548090.1"/>
    <property type="molecule type" value="Genomic_DNA"/>
</dbReference>
<reference evidence="1" key="1">
    <citation type="submission" date="2019-12" db="EMBL/GenBank/DDBJ databases">
        <title>Genome sequencing and annotation of Brassica cretica.</title>
        <authorList>
            <person name="Studholme D.J."/>
            <person name="Sarris P.F."/>
        </authorList>
    </citation>
    <scope>NUCLEOTIDE SEQUENCE</scope>
    <source>
        <strain evidence="1">PFS-102/07</strain>
        <tissue evidence="1">Leaf</tissue>
    </source>
</reference>
<sequence>MKVARSSTEVGREVARQVRQIVMQYLLFRCSRGCVMIIHEETDEDAYLMGEKSMVWCTSRGGEKHISCGSFQVGNVVATWLLNQKNVVLDRHTKLKGGD</sequence>